<dbReference type="CDD" id="cd02440">
    <property type="entry name" value="AdoMet_MTases"/>
    <property type="match status" value="1"/>
</dbReference>
<keyword evidence="2" id="KW-0808">Transferase</keyword>
<reference evidence="2 3" key="1">
    <citation type="submission" date="2018-06" db="EMBL/GenBank/DDBJ databases">
        <authorList>
            <consortium name="Pathogen Informatics"/>
            <person name="Doyle S."/>
        </authorList>
    </citation>
    <scope>NUCLEOTIDE SEQUENCE [LARGE SCALE GENOMIC DNA]</scope>
    <source>
        <strain evidence="2 3">NCTC11535</strain>
    </source>
</reference>
<proteinExistence type="predicted"/>
<dbReference type="Gene3D" id="3.40.50.150">
    <property type="entry name" value="Vaccinia Virus protein VP39"/>
    <property type="match status" value="1"/>
</dbReference>
<keyword evidence="2" id="KW-0489">Methyltransferase</keyword>
<accession>A0ABY1VP17</accession>
<dbReference type="Proteomes" id="UP000250006">
    <property type="component" value="Unassembled WGS sequence"/>
</dbReference>
<dbReference type="GO" id="GO:0008168">
    <property type="term" value="F:methyltransferase activity"/>
    <property type="evidence" value="ECO:0007669"/>
    <property type="project" value="UniProtKB-KW"/>
</dbReference>
<dbReference type="SUPFAM" id="SSF53335">
    <property type="entry name" value="S-adenosyl-L-methionine-dependent methyltransferases"/>
    <property type="match status" value="1"/>
</dbReference>
<feature type="domain" description="Methyltransferase" evidence="1">
    <location>
        <begin position="42"/>
        <end position="137"/>
    </location>
</feature>
<evidence type="ECO:0000259" key="1">
    <source>
        <dbReference type="Pfam" id="PF13649"/>
    </source>
</evidence>
<comment type="caution">
    <text evidence="2">The sequence shown here is derived from an EMBL/GenBank/DDBJ whole genome shotgun (WGS) entry which is preliminary data.</text>
</comment>
<dbReference type="Pfam" id="PF13649">
    <property type="entry name" value="Methyltransf_25"/>
    <property type="match status" value="1"/>
</dbReference>
<evidence type="ECO:0000313" key="3">
    <source>
        <dbReference type="Proteomes" id="UP000250006"/>
    </source>
</evidence>
<keyword evidence="3" id="KW-1185">Reference proteome</keyword>
<organism evidence="2 3">
    <name type="scientific">Actinomyces bovis</name>
    <dbReference type="NCBI Taxonomy" id="1658"/>
    <lineage>
        <taxon>Bacteria</taxon>
        <taxon>Bacillati</taxon>
        <taxon>Actinomycetota</taxon>
        <taxon>Actinomycetes</taxon>
        <taxon>Actinomycetales</taxon>
        <taxon>Actinomycetaceae</taxon>
        <taxon>Actinomyces</taxon>
    </lineage>
</organism>
<evidence type="ECO:0000313" key="2">
    <source>
        <dbReference type="EMBL" id="SPT53866.1"/>
    </source>
</evidence>
<dbReference type="GO" id="GO:0032259">
    <property type="term" value="P:methylation"/>
    <property type="evidence" value="ECO:0007669"/>
    <property type="project" value="UniProtKB-KW"/>
</dbReference>
<protein>
    <submittedName>
        <fullName evidence="2">Trans-aconitate methyltransferase</fullName>
    </submittedName>
</protein>
<dbReference type="RefSeq" id="WP_111836790.1">
    <property type="nucleotide sequence ID" value="NZ_UAPQ01000008.1"/>
</dbReference>
<name>A0ABY1VP17_9ACTO</name>
<sequence>MSDDAYAAVASVYELMATEYVADQERALADFLAMLRSADGPVLDIGCGSGRAAQFLLSRAARLTVVGIEPSPAMRALALARLTAQPAWRERVTIRPEGALEAPWPDSLSGALMFGVLGHFSAHERRELFGCLASRLGKGAPVLLDIQAPDRPEVVAEHVFADARLGQLRYQGRAKGEPLDDQLMRWTMTYLTIDDGKVIDACSTVMTVHHPGLAVVREELESSGLCLKGTNVSGVWLASRSG</sequence>
<dbReference type="InterPro" id="IPR029063">
    <property type="entry name" value="SAM-dependent_MTases_sf"/>
</dbReference>
<gene>
    <name evidence="2" type="ORF">NCTC11535_01551</name>
</gene>
<dbReference type="EMBL" id="UAPQ01000008">
    <property type="protein sequence ID" value="SPT53866.1"/>
    <property type="molecule type" value="Genomic_DNA"/>
</dbReference>
<dbReference type="InterPro" id="IPR041698">
    <property type="entry name" value="Methyltransf_25"/>
</dbReference>